<dbReference type="RefSeq" id="WP_167073167.1">
    <property type="nucleotide sequence ID" value="NZ_JAAOZC010000004.1"/>
</dbReference>
<keyword evidence="2" id="KW-1185">Reference proteome</keyword>
<reference evidence="1 2" key="1">
    <citation type="submission" date="2020-03" db="EMBL/GenBank/DDBJ databases">
        <title>Genomic Encyclopedia of Type Strains, Phase III (KMG-III): the genomes of soil and plant-associated and newly described type strains.</title>
        <authorList>
            <person name="Whitman W."/>
        </authorList>
    </citation>
    <scope>NUCLEOTIDE SEQUENCE [LARGE SCALE GENOMIC DNA]</scope>
    <source>
        <strain evidence="1 2">CECT 8804</strain>
    </source>
</reference>
<evidence type="ECO:0000313" key="1">
    <source>
        <dbReference type="EMBL" id="NIJ08326.1"/>
    </source>
</evidence>
<gene>
    <name evidence="1" type="ORF">FHS31_001943</name>
</gene>
<evidence type="ECO:0000313" key="2">
    <source>
        <dbReference type="Proteomes" id="UP000727456"/>
    </source>
</evidence>
<name>A0ABX0TS23_9SPHN</name>
<dbReference type="InterPro" id="IPR058532">
    <property type="entry name" value="YjbR/MT2646/Rv2570-like"/>
</dbReference>
<accession>A0ABX0TS23</accession>
<evidence type="ECO:0008006" key="3">
    <source>
        <dbReference type="Google" id="ProtNLM"/>
    </source>
</evidence>
<protein>
    <recommendedName>
        <fullName evidence="3">MmcQ/YjbR family DNA-binding protein</fullName>
    </recommendedName>
</protein>
<dbReference type="Proteomes" id="UP000727456">
    <property type="component" value="Unassembled WGS sequence"/>
</dbReference>
<sequence length="110" mass="12446">MTFEEAMAYALSLEGTERSTHYGDPAVKANGHAILAPGREAGSFCLLIDMDTKLMLMETDPETYWQTPHYDGWPAVLVREDTGDPDRVRAMIDRARDRALAKKPPRPRKR</sequence>
<proteinExistence type="predicted"/>
<dbReference type="EMBL" id="JAAOZC010000004">
    <property type="protein sequence ID" value="NIJ08326.1"/>
    <property type="molecule type" value="Genomic_DNA"/>
</dbReference>
<organism evidence="1 2">
    <name type="scientific">Sphingomonas vulcanisoli</name>
    <dbReference type="NCBI Taxonomy" id="1658060"/>
    <lineage>
        <taxon>Bacteria</taxon>
        <taxon>Pseudomonadati</taxon>
        <taxon>Pseudomonadota</taxon>
        <taxon>Alphaproteobacteria</taxon>
        <taxon>Sphingomonadales</taxon>
        <taxon>Sphingomonadaceae</taxon>
        <taxon>Sphingomonas</taxon>
    </lineage>
</organism>
<dbReference type="SUPFAM" id="SSF142906">
    <property type="entry name" value="YjbR-like"/>
    <property type="match status" value="1"/>
</dbReference>
<dbReference type="Pfam" id="PF04237">
    <property type="entry name" value="YjbR"/>
    <property type="match status" value="1"/>
</dbReference>
<comment type="caution">
    <text evidence="1">The sequence shown here is derived from an EMBL/GenBank/DDBJ whole genome shotgun (WGS) entry which is preliminary data.</text>
</comment>
<dbReference type="InterPro" id="IPR038056">
    <property type="entry name" value="YjbR-like_sf"/>
</dbReference>